<evidence type="ECO:0000313" key="3">
    <source>
        <dbReference type="EMBL" id="UVE51167.1"/>
    </source>
</evidence>
<dbReference type="OrthoDB" id="156620at2157"/>
<dbReference type="Proteomes" id="UP001058330">
    <property type="component" value="Chromosome"/>
</dbReference>
<dbReference type="Proteomes" id="UP000183894">
    <property type="component" value="Unassembled WGS sequence"/>
</dbReference>
<organism evidence="2 4">
    <name type="scientific">Haloferax larsenii</name>
    <dbReference type="NCBI Taxonomy" id="302484"/>
    <lineage>
        <taxon>Archaea</taxon>
        <taxon>Methanobacteriati</taxon>
        <taxon>Methanobacteriota</taxon>
        <taxon>Stenosarchaea group</taxon>
        <taxon>Halobacteria</taxon>
        <taxon>Halobacteriales</taxon>
        <taxon>Haloferacaceae</taxon>
        <taxon>Haloferax</taxon>
    </lineage>
</organism>
<dbReference type="EMBL" id="CP078063">
    <property type="protein sequence ID" value="UVE51167.1"/>
    <property type="molecule type" value="Genomic_DNA"/>
</dbReference>
<name>A0A1H7LUD0_HALLR</name>
<reference evidence="2 4" key="1">
    <citation type="submission" date="2016-10" db="EMBL/GenBank/DDBJ databases">
        <authorList>
            <person name="de Groot N.N."/>
        </authorList>
    </citation>
    <scope>NUCLEOTIDE SEQUENCE [LARGE SCALE GENOMIC DNA]</scope>
    <source>
        <strain evidence="2 4">CDM_5</strain>
    </source>
</reference>
<sequence>MADTDDSVQLWLVERSYDDRDLIVLIYATTDGEYELRKELAAAVMHQRRMVTTAAIEAPKKNLEPVTDESLQERYAAEATKMAESHAPDDEV</sequence>
<dbReference type="Pfam" id="PF25921">
    <property type="entry name" value="DUF7967"/>
    <property type="match status" value="1"/>
</dbReference>
<evidence type="ECO:0000313" key="5">
    <source>
        <dbReference type="Proteomes" id="UP001058330"/>
    </source>
</evidence>
<feature type="domain" description="DUF7967" evidence="1">
    <location>
        <begin position="5"/>
        <end position="92"/>
    </location>
</feature>
<dbReference type="EMBL" id="FOAD01000002">
    <property type="protein sequence ID" value="SEL02469.1"/>
    <property type="molecule type" value="Genomic_DNA"/>
</dbReference>
<dbReference type="RefSeq" id="WP_007543941.1">
    <property type="nucleotide sequence ID" value="NZ_CP078063.1"/>
</dbReference>
<dbReference type="GeneID" id="74528151"/>
<dbReference type="InterPro" id="IPR058273">
    <property type="entry name" value="DUF7967"/>
</dbReference>
<reference evidence="3" key="2">
    <citation type="submission" date="2021-07" db="EMBL/GenBank/DDBJ databases">
        <title>Studies on halocins as antimicrobial molecules from haloarchaea.</title>
        <authorList>
            <person name="Kumar S."/>
            <person name="Khare S.K."/>
        </authorList>
    </citation>
    <scope>NUCLEOTIDE SEQUENCE</scope>
    <source>
        <strain evidence="3">NCIM 5678</strain>
    </source>
</reference>
<evidence type="ECO:0000313" key="2">
    <source>
        <dbReference type="EMBL" id="SEL02469.1"/>
    </source>
</evidence>
<accession>A0A1H7LUD0</accession>
<proteinExistence type="predicted"/>
<protein>
    <recommendedName>
        <fullName evidence="1">DUF7967 domain-containing protein</fullName>
    </recommendedName>
</protein>
<keyword evidence="5" id="KW-1185">Reference proteome</keyword>
<dbReference type="AlphaFoldDB" id="A0A1H7LUD0"/>
<gene>
    <name evidence="3" type="ORF">KU306_04600</name>
    <name evidence="2" type="ORF">SAMN04488691_102421</name>
</gene>
<evidence type="ECO:0000259" key="1">
    <source>
        <dbReference type="Pfam" id="PF25921"/>
    </source>
</evidence>
<evidence type="ECO:0000313" key="4">
    <source>
        <dbReference type="Proteomes" id="UP000183894"/>
    </source>
</evidence>